<evidence type="ECO:0000256" key="4">
    <source>
        <dbReference type="PROSITE-ProRule" id="PRU00335"/>
    </source>
</evidence>
<dbReference type="InterPro" id="IPR011075">
    <property type="entry name" value="TetR_C"/>
</dbReference>
<evidence type="ECO:0000313" key="6">
    <source>
        <dbReference type="EMBL" id="MDU0113399.1"/>
    </source>
</evidence>
<evidence type="ECO:0000256" key="2">
    <source>
        <dbReference type="ARBA" id="ARBA00023125"/>
    </source>
</evidence>
<keyword evidence="2 4" id="KW-0238">DNA-binding</keyword>
<dbReference type="PANTHER" id="PTHR47506">
    <property type="entry name" value="TRANSCRIPTIONAL REGULATORY PROTEIN"/>
    <property type="match status" value="1"/>
</dbReference>
<dbReference type="PROSITE" id="PS50977">
    <property type="entry name" value="HTH_TETR_2"/>
    <property type="match status" value="1"/>
</dbReference>
<proteinExistence type="predicted"/>
<dbReference type="Gene3D" id="1.10.357.10">
    <property type="entry name" value="Tetracycline Repressor, domain 2"/>
    <property type="match status" value="1"/>
</dbReference>
<name>A0ABU3R1I8_9GAMM</name>
<reference evidence="6 7" key="1">
    <citation type="submission" date="2023-10" db="EMBL/GenBank/DDBJ databases">
        <title>Psychrosphaera aquimaarina strain SW33 isolated from seawater.</title>
        <authorList>
            <person name="Bayburt H."/>
            <person name="Kim J.M."/>
            <person name="Choi B.J."/>
            <person name="Jeon C.O."/>
        </authorList>
    </citation>
    <scope>NUCLEOTIDE SEQUENCE [LARGE SCALE GENOMIC DNA]</scope>
    <source>
        <strain evidence="6 7">KCTC 52743</strain>
    </source>
</reference>
<evidence type="ECO:0000256" key="1">
    <source>
        <dbReference type="ARBA" id="ARBA00023015"/>
    </source>
</evidence>
<sequence length="200" mass="22785">MGKKRQFDEDEVLKIVADHFWKHGYSSTKVDQLSAITGLTKTSIYHAFGNKETLFLRAIDFYIEKDLSQHMKTIDLTNSLSENIESLLSQIFLNDANEHLANGCFLTNSILELAGSDPLLHDEATKRFAKVQQSFLPIFDHYIENDLLKSDVSCTALTDFFMTFFQGLRVQSRNQTQPQALKNAISMFVGLIKTIEKENP</sequence>
<keyword evidence="1" id="KW-0805">Transcription regulation</keyword>
<keyword evidence="7" id="KW-1185">Reference proteome</keyword>
<dbReference type="Gene3D" id="1.10.10.60">
    <property type="entry name" value="Homeodomain-like"/>
    <property type="match status" value="1"/>
</dbReference>
<dbReference type="Proteomes" id="UP001257914">
    <property type="component" value="Unassembled WGS sequence"/>
</dbReference>
<protein>
    <submittedName>
        <fullName evidence="6">TetR/AcrR family transcriptional regulator</fullName>
    </submittedName>
</protein>
<dbReference type="InterPro" id="IPR001647">
    <property type="entry name" value="HTH_TetR"/>
</dbReference>
<dbReference type="RefSeq" id="WP_315947002.1">
    <property type="nucleotide sequence ID" value="NZ_JAWCUA010000007.1"/>
</dbReference>
<evidence type="ECO:0000313" key="7">
    <source>
        <dbReference type="Proteomes" id="UP001257914"/>
    </source>
</evidence>
<evidence type="ECO:0000259" key="5">
    <source>
        <dbReference type="PROSITE" id="PS50977"/>
    </source>
</evidence>
<dbReference type="SUPFAM" id="SSF48498">
    <property type="entry name" value="Tetracyclin repressor-like, C-terminal domain"/>
    <property type="match status" value="1"/>
</dbReference>
<dbReference type="SUPFAM" id="SSF46689">
    <property type="entry name" value="Homeodomain-like"/>
    <property type="match status" value="1"/>
</dbReference>
<accession>A0ABU3R1I8</accession>
<feature type="domain" description="HTH tetR-type" evidence="5">
    <location>
        <begin position="6"/>
        <end position="66"/>
    </location>
</feature>
<organism evidence="6 7">
    <name type="scientific">Psychrosphaera aquimarina</name>
    <dbReference type="NCBI Taxonomy" id="2044854"/>
    <lineage>
        <taxon>Bacteria</taxon>
        <taxon>Pseudomonadati</taxon>
        <taxon>Pseudomonadota</taxon>
        <taxon>Gammaproteobacteria</taxon>
        <taxon>Alteromonadales</taxon>
        <taxon>Pseudoalteromonadaceae</taxon>
        <taxon>Psychrosphaera</taxon>
    </lineage>
</organism>
<dbReference type="Pfam" id="PF16925">
    <property type="entry name" value="TetR_C_13"/>
    <property type="match status" value="1"/>
</dbReference>
<dbReference type="InterPro" id="IPR036271">
    <property type="entry name" value="Tet_transcr_reg_TetR-rel_C_sf"/>
</dbReference>
<gene>
    <name evidence="6" type="ORF">RT723_10405</name>
</gene>
<dbReference type="EMBL" id="JAWCUA010000007">
    <property type="protein sequence ID" value="MDU0113399.1"/>
    <property type="molecule type" value="Genomic_DNA"/>
</dbReference>
<dbReference type="PANTHER" id="PTHR47506:SF10">
    <property type="entry name" value="TRANSCRIPTIONAL REGULATORY PROTEIN"/>
    <property type="match status" value="1"/>
</dbReference>
<keyword evidence="3" id="KW-0804">Transcription</keyword>
<dbReference type="InterPro" id="IPR009057">
    <property type="entry name" value="Homeodomain-like_sf"/>
</dbReference>
<dbReference type="Pfam" id="PF00440">
    <property type="entry name" value="TetR_N"/>
    <property type="match status" value="1"/>
</dbReference>
<comment type="caution">
    <text evidence="6">The sequence shown here is derived from an EMBL/GenBank/DDBJ whole genome shotgun (WGS) entry which is preliminary data.</text>
</comment>
<feature type="DNA-binding region" description="H-T-H motif" evidence="4">
    <location>
        <begin position="29"/>
        <end position="48"/>
    </location>
</feature>
<evidence type="ECO:0000256" key="3">
    <source>
        <dbReference type="ARBA" id="ARBA00023163"/>
    </source>
</evidence>